<evidence type="ECO:0000259" key="6">
    <source>
        <dbReference type="PROSITE" id="PS50090"/>
    </source>
</evidence>
<keyword evidence="11" id="KW-1185">Reference proteome</keyword>
<dbReference type="GO" id="GO:0009739">
    <property type="term" value="P:response to gibberellin"/>
    <property type="evidence" value="ECO:0007669"/>
    <property type="project" value="TreeGrafter"/>
</dbReference>
<dbReference type="GO" id="GO:0003677">
    <property type="term" value="F:DNA binding"/>
    <property type="evidence" value="ECO:0007669"/>
    <property type="project" value="UniProtKB-KW"/>
</dbReference>
<evidence type="ECO:0000259" key="8">
    <source>
        <dbReference type="PROSITE" id="PS51294"/>
    </source>
</evidence>
<evidence type="ECO:0000313" key="10">
    <source>
        <dbReference type="EMBL" id="RZB86826.1"/>
    </source>
</evidence>
<dbReference type="GO" id="GO:0005634">
    <property type="term" value="C:nucleus"/>
    <property type="evidence" value="ECO:0007669"/>
    <property type="project" value="UniProtKB-SubCell"/>
</dbReference>
<dbReference type="Proteomes" id="UP000053555">
    <property type="component" value="Unassembled WGS sequence"/>
</dbReference>
<dbReference type="FunFam" id="1.10.10.60:FF:000009">
    <property type="entry name" value="transcription factor MYB1R1"/>
    <property type="match status" value="1"/>
</dbReference>
<dbReference type="InterPro" id="IPR052245">
    <property type="entry name" value="Plant_Stress_Dev_TF"/>
</dbReference>
<dbReference type="SUPFAM" id="SSF46689">
    <property type="entry name" value="Homeodomain-like"/>
    <property type="match status" value="1"/>
</dbReference>
<dbReference type="GO" id="GO:0009723">
    <property type="term" value="P:response to ethylene"/>
    <property type="evidence" value="ECO:0007669"/>
    <property type="project" value="TreeGrafter"/>
</dbReference>
<reference evidence="9" key="1">
    <citation type="submission" date="2014-07" db="EMBL/GenBank/DDBJ databases">
        <title>Identification of a novel salt tolerance gene in wild soybean by whole-genome sequencing.</title>
        <authorList>
            <person name="Lam H.-M."/>
            <person name="Qi X."/>
            <person name="Li M.-W."/>
            <person name="Liu X."/>
            <person name="Xie M."/>
            <person name="Ni M."/>
            <person name="Xu X."/>
        </authorList>
    </citation>
    <scope>NUCLEOTIDE SEQUENCE [LARGE SCALE GENOMIC DNA]</scope>
    <source>
        <tissue evidence="9">Root</tissue>
    </source>
</reference>
<dbReference type="AlphaFoldDB" id="A0A0B2P654"/>
<name>A0A0B2P654_GLYSO</name>
<dbReference type="CDD" id="cd00167">
    <property type="entry name" value="SANT"/>
    <property type="match status" value="1"/>
</dbReference>
<evidence type="ECO:0000256" key="5">
    <source>
        <dbReference type="ARBA" id="ARBA00023242"/>
    </source>
</evidence>
<dbReference type="InterPro" id="IPR006447">
    <property type="entry name" value="Myb_dom_plants"/>
</dbReference>
<dbReference type="InterPro" id="IPR017884">
    <property type="entry name" value="SANT_dom"/>
</dbReference>
<gene>
    <name evidence="10" type="ORF">D0Y65_026783</name>
    <name evidence="9" type="ORF">glysoja_044951</name>
</gene>
<reference evidence="10 11" key="2">
    <citation type="submission" date="2018-09" db="EMBL/GenBank/DDBJ databases">
        <title>A high-quality reference genome of wild soybean provides a powerful tool to mine soybean genomes.</title>
        <authorList>
            <person name="Xie M."/>
            <person name="Chung C.Y.L."/>
            <person name="Li M.-W."/>
            <person name="Wong F.-L."/>
            <person name="Chan T.-F."/>
            <person name="Lam H.-M."/>
        </authorList>
    </citation>
    <scope>NUCLEOTIDE SEQUENCE [LARGE SCALE GENOMIC DNA]</scope>
    <source>
        <strain evidence="11">cv. W05</strain>
        <tissue evidence="10">Hypocotyl of etiolated seedlings</tissue>
    </source>
</reference>
<dbReference type="EMBL" id="KN669008">
    <property type="protein sequence ID" value="KHN04740.1"/>
    <property type="molecule type" value="Genomic_DNA"/>
</dbReference>
<evidence type="ECO:0000313" key="9">
    <source>
        <dbReference type="EMBL" id="KHN04740.1"/>
    </source>
</evidence>
<evidence type="ECO:0000259" key="7">
    <source>
        <dbReference type="PROSITE" id="PS51293"/>
    </source>
</evidence>
<dbReference type="Gene3D" id="1.10.10.60">
    <property type="entry name" value="Homeodomain-like"/>
    <property type="match status" value="1"/>
</dbReference>
<organism evidence="9">
    <name type="scientific">Glycine soja</name>
    <name type="common">Wild soybean</name>
    <dbReference type="NCBI Taxonomy" id="3848"/>
    <lineage>
        <taxon>Eukaryota</taxon>
        <taxon>Viridiplantae</taxon>
        <taxon>Streptophyta</taxon>
        <taxon>Embryophyta</taxon>
        <taxon>Tracheophyta</taxon>
        <taxon>Spermatophyta</taxon>
        <taxon>Magnoliopsida</taxon>
        <taxon>eudicotyledons</taxon>
        <taxon>Gunneridae</taxon>
        <taxon>Pentapetalae</taxon>
        <taxon>rosids</taxon>
        <taxon>fabids</taxon>
        <taxon>Fabales</taxon>
        <taxon>Fabaceae</taxon>
        <taxon>Papilionoideae</taxon>
        <taxon>50 kb inversion clade</taxon>
        <taxon>NPAAA clade</taxon>
        <taxon>indigoferoid/millettioid clade</taxon>
        <taxon>Phaseoleae</taxon>
        <taxon>Glycine</taxon>
        <taxon>Glycine subgen. Soja</taxon>
    </lineage>
</organism>
<dbReference type="PROSITE" id="PS50090">
    <property type="entry name" value="MYB_LIKE"/>
    <property type="match status" value="1"/>
</dbReference>
<evidence type="ECO:0000256" key="3">
    <source>
        <dbReference type="ARBA" id="ARBA00023125"/>
    </source>
</evidence>
<keyword evidence="3" id="KW-0238">DNA-binding</keyword>
<protein>
    <submittedName>
        <fullName evidence="10">Putative transcription factor</fullName>
    </submittedName>
    <submittedName>
        <fullName evidence="9">Transcription factor MYB1R1-like protein</fullName>
    </submittedName>
</protein>
<dbReference type="PROSITE" id="PS51293">
    <property type="entry name" value="SANT"/>
    <property type="match status" value="1"/>
</dbReference>
<sequence length="161" mass="18556">MMKETMTCNEKSEGCLMLFGVNILAKNPIRDGVPKCSSMLNRSYCHGEEEINANKENSEGGYLSDVLVQQRHNFHDKKNKGKPWTEKEHKDFLSGLKHLGKGNWKEISKNYVRTKTPTQVASHAQKYFLRIGAIETRKRRRSLFDIPLEEDGTSKVFRDSH</sequence>
<evidence type="ECO:0000256" key="4">
    <source>
        <dbReference type="ARBA" id="ARBA00023163"/>
    </source>
</evidence>
<dbReference type="InterPro" id="IPR009057">
    <property type="entry name" value="Homeodomain-like_sf"/>
</dbReference>
<dbReference type="Pfam" id="PF00249">
    <property type="entry name" value="Myb_DNA-binding"/>
    <property type="match status" value="1"/>
</dbReference>
<feature type="domain" description="SANT" evidence="7">
    <location>
        <begin position="84"/>
        <end position="132"/>
    </location>
</feature>
<evidence type="ECO:0000256" key="1">
    <source>
        <dbReference type="ARBA" id="ARBA00004123"/>
    </source>
</evidence>
<keyword evidence="2" id="KW-0805">Transcription regulation</keyword>
<keyword evidence="5" id="KW-0539">Nucleus</keyword>
<evidence type="ECO:0000313" key="11">
    <source>
        <dbReference type="Proteomes" id="UP000289340"/>
    </source>
</evidence>
<dbReference type="PANTHER" id="PTHR44191">
    <property type="entry name" value="TRANSCRIPTION FACTOR KUA1"/>
    <property type="match status" value="1"/>
</dbReference>
<dbReference type="InterPro" id="IPR001005">
    <property type="entry name" value="SANT/Myb"/>
</dbReference>
<dbReference type="EMBL" id="QZWG01000010">
    <property type="protein sequence ID" value="RZB86826.1"/>
    <property type="molecule type" value="Genomic_DNA"/>
</dbReference>
<feature type="domain" description="Myb-like" evidence="6">
    <location>
        <begin position="76"/>
        <end position="128"/>
    </location>
</feature>
<dbReference type="Proteomes" id="UP000289340">
    <property type="component" value="Chromosome 10"/>
</dbReference>
<dbReference type="GO" id="GO:0006355">
    <property type="term" value="P:regulation of DNA-templated transcription"/>
    <property type="evidence" value="ECO:0007669"/>
    <property type="project" value="UniProtKB-ARBA"/>
</dbReference>
<dbReference type="SMART" id="SM00717">
    <property type="entry name" value="SANT"/>
    <property type="match status" value="1"/>
</dbReference>
<dbReference type="InterPro" id="IPR017930">
    <property type="entry name" value="Myb_dom"/>
</dbReference>
<feature type="domain" description="HTH myb-type" evidence="8">
    <location>
        <begin position="76"/>
        <end position="132"/>
    </location>
</feature>
<dbReference type="SMR" id="A0A0B2P654"/>
<dbReference type="PROSITE" id="PS51294">
    <property type="entry name" value="HTH_MYB"/>
    <property type="match status" value="1"/>
</dbReference>
<keyword evidence="4" id="KW-0804">Transcription</keyword>
<proteinExistence type="predicted"/>
<comment type="subcellular location">
    <subcellularLocation>
        <location evidence="1">Nucleus</location>
    </subcellularLocation>
</comment>
<evidence type="ECO:0000256" key="2">
    <source>
        <dbReference type="ARBA" id="ARBA00023015"/>
    </source>
</evidence>
<dbReference type="PANTHER" id="PTHR44191:SF64">
    <property type="entry name" value="TRANSCRIPTION FACTOR MYB1R1"/>
    <property type="match status" value="1"/>
</dbReference>
<dbReference type="NCBIfam" id="TIGR01557">
    <property type="entry name" value="myb_SHAQKYF"/>
    <property type="match status" value="1"/>
</dbReference>
<accession>A0A0B2P654</accession>